<comment type="caution">
    <text evidence="16">The sequence shown here is derived from an EMBL/GenBank/DDBJ whole genome shotgun (WGS) entry which is preliminary data.</text>
</comment>
<dbReference type="PANTHER" id="PTHR11817">
    <property type="entry name" value="PYRUVATE KINASE"/>
    <property type="match status" value="1"/>
</dbReference>
<comment type="similarity">
    <text evidence="2 13">Belongs to the pyruvate kinase family.</text>
</comment>
<keyword evidence="9 13" id="KW-0460">Magnesium</keyword>
<comment type="catalytic activity">
    <reaction evidence="13">
        <text>pyruvate + ATP = phosphoenolpyruvate + ADP + H(+)</text>
        <dbReference type="Rhea" id="RHEA:18157"/>
        <dbReference type="ChEBI" id="CHEBI:15361"/>
        <dbReference type="ChEBI" id="CHEBI:15378"/>
        <dbReference type="ChEBI" id="CHEBI:30616"/>
        <dbReference type="ChEBI" id="CHEBI:58702"/>
        <dbReference type="ChEBI" id="CHEBI:456216"/>
        <dbReference type="EC" id="2.7.1.40"/>
    </reaction>
</comment>
<dbReference type="Pfam" id="PF02887">
    <property type="entry name" value="PK_C"/>
    <property type="match status" value="1"/>
</dbReference>
<feature type="domain" description="Pyruvate kinase barrel" evidence="14">
    <location>
        <begin position="6"/>
        <end position="326"/>
    </location>
</feature>
<dbReference type="Gene3D" id="2.40.33.10">
    <property type="entry name" value="PK beta-barrel domain-like"/>
    <property type="match status" value="1"/>
</dbReference>
<feature type="domain" description="Pyruvate kinase C-terminal" evidence="15">
    <location>
        <begin position="361"/>
        <end position="472"/>
    </location>
</feature>
<evidence type="ECO:0000256" key="8">
    <source>
        <dbReference type="ARBA" id="ARBA00022840"/>
    </source>
</evidence>
<dbReference type="NCBIfam" id="NF004491">
    <property type="entry name" value="PRK05826.1"/>
    <property type="match status" value="1"/>
</dbReference>
<evidence type="ECO:0000256" key="9">
    <source>
        <dbReference type="ARBA" id="ARBA00022842"/>
    </source>
</evidence>
<keyword evidence="17" id="KW-1185">Reference proteome</keyword>
<accession>A0A6N9NGH3</accession>
<dbReference type="SUPFAM" id="SSF50800">
    <property type="entry name" value="PK beta-barrel domain-like"/>
    <property type="match status" value="1"/>
</dbReference>
<evidence type="ECO:0000256" key="10">
    <source>
        <dbReference type="ARBA" id="ARBA00023152"/>
    </source>
</evidence>
<evidence type="ECO:0000256" key="13">
    <source>
        <dbReference type="RuleBase" id="RU000504"/>
    </source>
</evidence>
<dbReference type="GO" id="GO:0030955">
    <property type="term" value="F:potassium ion binding"/>
    <property type="evidence" value="ECO:0007669"/>
    <property type="project" value="UniProtKB-UniRule"/>
</dbReference>
<name>A0A6N9NGH3_9FLAO</name>
<evidence type="ECO:0000256" key="6">
    <source>
        <dbReference type="ARBA" id="ARBA00022741"/>
    </source>
</evidence>
<evidence type="ECO:0000256" key="3">
    <source>
        <dbReference type="ARBA" id="ARBA00012142"/>
    </source>
</evidence>
<evidence type="ECO:0000259" key="14">
    <source>
        <dbReference type="Pfam" id="PF00224"/>
    </source>
</evidence>
<dbReference type="PRINTS" id="PR01050">
    <property type="entry name" value="PYRUVTKNASE"/>
</dbReference>
<evidence type="ECO:0000256" key="4">
    <source>
        <dbReference type="ARBA" id="ARBA00022679"/>
    </source>
</evidence>
<keyword evidence="11 16" id="KW-0670">Pyruvate</keyword>
<dbReference type="InterPro" id="IPR015795">
    <property type="entry name" value="Pyrv_Knase_C"/>
</dbReference>
<dbReference type="InterPro" id="IPR011037">
    <property type="entry name" value="Pyrv_Knase-like_insert_dom_sf"/>
</dbReference>
<reference evidence="16 17" key="1">
    <citation type="submission" date="2019-12" db="EMBL/GenBank/DDBJ databases">
        <authorList>
            <person name="Zhao J."/>
        </authorList>
    </citation>
    <scope>NUCLEOTIDE SEQUENCE [LARGE SCALE GENOMIC DNA]</scope>
    <source>
        <strain evidence="16 17">S-15</strain>
    </source>
</reference>
<dbReference type="UniPathway" id="UPA00109">
    <property type="reaction ID" value="UER00188"/>
</dbReference>
<evidence type="ECO:0000256" key="5">
    <source>
        <dbReference type="ARBA" id="ARBA00022723"/>
    </source>
</evidence>
<dbReference type="EC" id="2.7.1.40" evidence="3 12"/>
<dbReference type="Gene3D" id="3.40.1380.20">
    <property type="entry name" value="Pyruvate kinase, C-terminal domain"/>
    <property type="match status" value="1"/>
</dbReference>
<dbReference type="NCBIfam" id="NF004978">
    <property type="entry name" value="PRK06354.1"/>
    <property type="match status" value="1"/>
</dbReference>
<evidence type="ECO:0000256" key="12">
    <source>
        <dbReference type="NCBIfam" id="TIGR01064"/>
    </source>
</evidence>
<dbReference type="InterPro" id="IPR036918">
    <property type="entry name" value="Pyrv_Knase_C_sf"/>
</dbReference>
<dbReference type="AlphaFoldDB" id="A0A6N9NGH3"/>
<dbReference type="FunFam" id="2.40.33.10:FF:000001">
    <property type="entry name" value="Pyruvate kinase"/>
    <property type="match status" value="1"/>
</dbReference>
<keyword evidence="7 13" id="KW-0418">Kinase</keyword>
<evidence type="ECO:0000256" key="2">
    <source>
        <dbReference type="ARBA" id="ARBA00008663"/>
    </source>
</evidence>
<evidence type="ECO:0000256" key="7">
    <source>
        <dbReference type="ARBA" id="ARBA00022777"/>
    </source>
</evidence>
<dbReference type="Pfam" id="PF00224">
    <property type="entry name" value="PK"/>
    <property type="match status" value="1"/>
</dbReference>
<dbReference type="Gene3D" id="3.20.20.60">
    <property type="entry name" value="Phosphoenolpyruvate-binding domains"/>
    <property type="match status" value="1"/>
</dbReference>
<evidence type="ECO:0000313" key="17">
    <source>
        <dbReference type="Proteomes" id="UP000470771"/>
    </source>
</evidence>
<evidence type="ECO:0000256" key="1">
    <source>
        <dbReference type="ARBA" id="ARBA00004997"/>
    </source>
</evidence>
<sequence>MMKSDKKTKIVATIGPVTSSKAMLKKIIEAGVNVCRINFSHGSHEDHLKVIRRVAEINKENGYHTAILADLQGPKIRIGEIEGGAVNITKGERITFSTKKIIGNATKVYINYDQFPKDVTEGERILIDDGKLALKIISTNQKDEAVAEVLNSGVLSSKKGVNLPNTKVSLPSLTEKDRIDLEFAIEHNVEWIGLSFVRSARDIIELKHIIKSKGKTSRVIAKIEKPEAVADIDDIIAKTDAIMVARGDLGVEIPMEEVPLVQKEIVKKCLVEAKPVIIATQMMESMITNISPTRAEVNDVANAVLDGADAVMLSGETSVGAYPLQVIESMVKIIEQMETSESIYHQETVPTSPDDERFISDSICFNAGRLAARVNAKAIVTMTHSGYTAIKISSFRPKAGTYAFTGNHALLNTLSLVWGVRGFYYDKFVSTDHTIADIKFILKKNGYVKEKDLIINLASMPISDKGQSNMLKLSFVD</sequence>
<organism evidence="16 17">
    <name type="scientific">Acidiluteibacter ferrifornacis</name>
    <dbReference type="NCBI Taxonomy" id="2692424"/>
    <lineage>
        <taxon>Bacteria</taxon>
        <taxon>Pseudomonadati</taxon>
        <taxon>Bacteroidota</taxon>
        <taxon>Flavobacteriia</taxon>
        <taxon>Flavobacteriales</taxon>
        <taxon>Cryomorphaceae</taxon>
        <taxon>Acidiluteibacter</taxon>
    </lineage>
</organism>
<dbReference type="InterPro" id="IPR015806">
    <property type="entry name" value="Pyrv_Knase_insert_dom_sf"/>
</dbReference>
<evidence type="ECO:0000256" key="11">
    <source>
        <dbReference type="ARBA" id="ARBA00023317"/>
    </source>
</evidence>
<comment type="pathway">
    <text evidence="1 13">Carbohydrate degradation; glycolysis; pyruvate from D-glyceraldehyde 3-phosphate: step 5/5.</text>
</comment>
<protein>
    <recommendedName>
        <fullName evidence="3 12">Pyruvate kinase</fullName>
        <ecNumber evidence="3 12">2.7.1.40</ecNumber>
    </recommendedName>
</protein>
<dbReference type="InterPro" id="IPR015813">
    <property type="entry name" value="Pyrv/PenolPyrv_kinase-like_dom"/>
</dbReference>
<dbReference type="InterPro" id="IPR040442">
    <property type="entry name" value="Pyrv_kinase-like_dom_sf"/>
</dbReference>
<dbReference type="InterPro" id="IPR001697">
    <property type="entry name" value="Pyr_Knase"/>
</dbReference>
<proteinExistence type="inferred from homology"/>
<evidence type="ECO:0000259" key="15">
    <source>
        <dbReference type="Pfam" id="PF02887"/>
    </source>
</evidence>
<keyword evidence="6" id="KW-0547">Nucleotide-binding</keyword>
<dbReference type="NCBIfam" id="TIGR01064">
    <property type="entry name" value="pyruv_kin"/>
    <property type="match status" value="1"/>
</dbReference>
<dbReference type="SUPFAM" id="SSF52935">
    <property type="entry name" value="PK C-terminal domain-like"/>
    <property type="match status" value="1"/>
</dbReference>
<keyword evidence="5" id="KW-0479">Metal-binding</keyword>
<evidence type="ECO:0000313" key="16">
    <source>
        <dbReference type="EMBL" id="NBG64912.1"/>
    </source>
</evidence>
<keyword evidence="4 13" id="KW-0808">Transferase</keyword>
<keyword evidence="10 13" id="KW-0324">Glycolysis</keyword>
<dbReference type="Proteomes" id="UP000470771">
    <property type="component" value="Unassembled WGS sequence"/>
</dbReference>
<dbReference type="GO" id="GO:0016301">
    <property type="term" value="F:kinase activity"/>
    <property type="evidence" value="ECO:0007669"/>
    <property type="project" value="UniProtKB-KW"/>
</dbReference>
<dbReference type="GO" id="GO:0004743">
    <property type="term" value="F:pyruvate kinase activity"/>
    <property type="evidence" value="ECO:0007669"/>
    <property type="project" value="UniProtKB-UniRule"/>
</dbReference>
<dbReference type="GO" id="GO:0005524">
    <property type="term" value="F:ATP binding"/>
    <property type="evidence" value="ECO:0007669"/>
    <property type="project" value="UniProtKB-KW"/>
</dbReference>
<dbReference type="GO" id="GO:0000287">
    <property type="term" value="F:magnesium ion binding"/>
    <property type="evidence" value="ECO:0007669"/>
    <property type="project" value="UniProtKB-UniRule"/>
</dbReference>
<dbReference type="InterPro" id="IPR015793">
    <property type="entry name" value="Pyrv_Knase_brl"/>
</dbReference>
<dbReference type="EMBL" id="WWNE01000003">
    <property type="protein sequence ID" value="NBG64912.1"/>
    <property type="molecule type" value="Genomic_DNA"/>
</dbReference>
<keyword evidence="8" id="KW-0067">ATP-binding</keyword>
<gene>
    <name evidence="16" type="primary">pyk</name>
    <name evidence="16" type="ORF">GQN54_02205</name>
</gene>
<dbReference type="SUPFAM" id="SSF51621">
    <property type="entry name" value="Phosphoenolpyruvate/pyruvate domain"/>
    <property type="match status" value="1"/>
</dbReference>